<dbReference type="Proteomes" id="UP000045285">
    <property type="component" value="Unassembled WGS sequence"/>
</dbReference>
<dbReference type="Gene3D" id="1.10.3720.10">
    <property type="entry name" value="MetI-like"/>
    <property type="match status" value="1"/>
</dbReference>
<dbReference type="PANTHER" id="PTHR30133">
    <property type="entry name" value="CATIONIC AMINO ACID TRANSPORTER, MEMBRANE COMPONENT"/>
    <property type="match status" value="1"/>
</dbReference>
<evidence type="ECO:0000313" key="14">
    <source>
        <dbReference type="Proteomes" id="UP000045285"/>
    </source>
</evidence>
<dbReference type="EMBL" id="CCMZ01000032">
    <property type="protein sequence ID" value="CDX21606.1"/>
    <property type="molecule type" value="Genomic_DNA"/>
</dbReference>
<dbReference type="InterPro" id="IPR035906">
    <property type="entry name" value="MetI-like_sf"/>
</dbReference>
<dbReference type="CDD" id="cd06261">
    <property type="entry name" value="TM_PBP2"/>
    <property type="match status" value="1"/>
</dbReference>
<comment type="similarity">
    <text evidence="2">Belongs to the binding-protein-dependent transport system permease family. HisMQ subfamily.</text>
</comment>
<evidence type="ECO:0000256" key="3">
    <source>
        <dbReference type="ARBA" id="ARBA00022448"/>
    </source>
</evidence>
<keyword evidence="4" id="KW-1003">Cell membrane</keyword>
<keyword evidence="5" id="KW-0997">Cell inner membrane</keyword>
<evidence type="ECO:0000256" key="8">
    <source>
        <dbReference type="ARBA" id="ARBA00023136"/>
    </source>
</evidence>
<evidence type="ECO:0000313" key="12">
    <source>
        <dbReference type="EMBL" id="CDX21606.1"/>
    </source>
</evidence>
<dbReference type="GO" id="GO:0043190">
    <property type="term" value="C:ATP-binding cassette (ABC) transporter complex"/>
    <property type="evidence" value="ECO:0007669"/>
    <property type="project" value="InterPro"/>
</dbReference>
<dbReference type="GeneID" id="31887774"/>
<reference evidence="14" key="2">
    <citation type="submission" date="2014-08" db="EMBL/GenBank/DDBJ databases">
        <authorList>
            <person name="Moulin L."/>
        </authorList>
    </citation>
    <scope>NUCLEOTIDE SEQUENCE [LARGE SCALE GENOMIC DNA]</scope>
</reference>
<evidence type="ECO:0000256" key="7">
    <source>
        <dbReference type="ARBA" id="ARBA00022989"/>
    </source>
</evidence>
<feature type="transmembrane region" description="Helical" evidence="9">
    <location>
        <begin position="57"/>
        <end position="82"/>
    </location>
</feature>
<evidence type="ECO:0000256" key="9">
    <source>
        <dbReference type="RuleBase" id="RU363032"/>
    </source>
</evidence>
<gene>
    <name evidence="13" type="primary">hisQ</name>
    <name evidence="12" type="ORF">MPL3356_380045</name>
    <name evidence="13" type="ORF">MPL3365_70214</name>
    <name evidence="11" type="ORF">MPLDJ20_110111</name>
</gene>
<evidence type="ECO:0000256" key="4">
    <source>
        <dbReference type="ARBA" id="ARBA00022475"/>
    </source>
</evidence>
<evidence type="ECO:0000256" key="6">
    <source>
        <dbReference type="ARBA" id="ARBA00022692"/>
    </source>
</evidence>
<evidence type="ECO:0000313" key="11">
    <source>
        <dbReference type="EMBL" id="CDX17420.1"/>
    </source>
</evidence>
<evidence type="ECO:0000259" key="10">
    <source>
        <dbReference type="PROSITE" id="PS50928"/>
    </source>
</evidence>
<keyword evidence="7 9" id="KW-1133">Transmembrane helix</keyword>
<feature type="transmembrane region" description="Helical" evidence="9">
    <location>
        <begin position="29"/>
        <end position="50"/>
    </location>
</feature>
<dbReference type="PANTHER" id="PTHR30133:SF2">
    <property type="entry name" value="ARGININE ABC TRANSPORTER PERMEASE PROTEIN ARTQ"/>
    <property type="match status" value="1"/>
</dbReference>
<dbReference type="PROSITE" id="PS50928">
    <property type="entry name" value="ABC_TM1"/>
    <property type="match status" value="1"/>
</dbReference>
<evidence type="ECO:0000313" key="13">
    <source>
        <dbReference type="EMBL" id="CDX62025.1"/>
    </source>
</evidence>
<feature type="domain" description="ABC transmembrane type-1" evidence="10">
    <location>
        <begin position="26"/>
        <end position="226"/>
    </location>
</feature>
<evidence type="ECO:0000313" key="16">
    <source>
        <dbReference type="Proteomes" id="UP000046373"/>
    </source>
</evidence>
<dbReference type="SUPFAM" id="SSF161098">
    <property type="entry name" value="MetI-like"/>
    <property type="match status" value="1"/>
</dbReference>
<dbReference type="AlphaFoldDB" id="A0A090GGZ8"/>
<dbReference type="InterPro" id="IPR010065">
    <property type="entry name" value="AA_ABC_transptr_permease_3TM"/>
</dbReference>
<name>A0A090GGZ8_MESPL</name>
<dbReference type="EMBL" id="CCNB01000003">
    <property type="protein sequence ID" value="CDX17420.1"/>
    <property type="molecule type" value="Genomic_DNA"/>
</dbReference>
<dbReference type="GO" id="GO:0022857">
    <property type="term" value="F:transmembrane transporter activity"/>
    <property type="evidence" value="ECO:0007669"/>
    <property type="project" value="InterPro"/>
</dbReference>
<comment type="subcellular location">
    <subcellularLocation>
        <location evidence="1">Cell inner membrane</location>
        <topology evidence="1">Multi-pass membrane protein</topology>
    </subcellularLocation>
    <subcellularLocation>
        <location evidence="9">Cell membrane</location>
        <topology evidence="9">Multi-pass membrane protein</topology>
    </subcellularLocation>
</comment>
<dbReference type="InterPro" id="IPR000515">
    <property type="entry name" value="MetI-like"/>
</dbReference>
<dbReference type="EMBL" id="CCNE01000065">
    <property type="protein sequence ID" value="CDX62025.1"/>
    <property type="molecule type" value="Genomic_DNA"/>
</dbReference>
<proteinExistence type="inferred from homology"/>
<evidence type="ECO:0000256" key="1">
    <source>
        <dbReference type="ARBA" id="ARBA00004429"/>
    </source>
</evidence>
<feature type="transmembrane region" description="Helical" evidence="9">
    <location>
        <begin position="152"/>
        <end position="175"/>
    </location>
</feature>
<evidence type="ECO:0000313" key="15">
    <source>
        <dbReference type="Proteomes" id="UP000046122"/>
    </source>
</evidence>
<keyword evidence="14" id="KW-1185">Reference proteome</keyword>
<keyword evidence="6 9" id="KW-0812">Transmembrane</keyword>
<dbReference type="NCBIfam" id="TIGR01726">
    <property type="entry name" value="HEQRo_perm_3TM"/>
    <property type="match status" value="1"/>
</dbReference>
<reference evidence="15 16" key="1">
    <citation type="submission" date="2014-08" db="EMBL/GenBank/DDBJ databases">
        <authorList>
            <person name="Moulin Lionel"/>
        </authorList>
    </citation>
    <scope>NUCLEOTIDE SEQUENCE [LARGE SCALE GENOMIC DNA]</scope>
</reference>
<dbReference type="STRING" id="69974.MPLDJ20_110111"/>
<keyword evidence="3 9" id="KW-0813">Transport</keyword>
<accession>A0A090GGZ8</accession>
<dbReference type="Proteomes" id="UP000046373">
    <property type="component" value="Unassembled WGS sequence"/>
</dbReference>
<evidence type="ECO:0000256" key="2">
    <source>
        <dbReference type="ARBA" id="ARBA00010072"/>
    </source>
</evidence>
<protein>
    <submittedName>
        <fullName evidence="13">Histidine/lysine/arginine/ornithine transporter subunit membrane component of ABC superfamily</fullName>
    </submittedName>
</protein>
<feature type="transmembrane region" description="Helical" evidence="9">
    <location>
        <begin position="205"/>
        <end position="229"/>
    </location>
</feature>
<evidence type="ECO:0000256" key="5">
    <source>
        <dbReference type="ARBA" id="ARBA00022519"/>
    </source>
</evidence>
<sequence>MDSMVFWLTLLGFGDKGWGDELLRGAWLSLEISISAYVVGLALGLAGALAKLSKRRTAVFVAVAYTTIIRSIPDILIIFLIYYTATDALRSAVTFTGLASEFQINGFVAATLSLGIVQGGYSTEVLRGAIAAIPRGQAEAAHALGLTRRQTFFLVTLPQMIPLALPGLGNLWLVVLKESSLVSLIGFTELVLAGKMAAGATRDYFLFYCAIAFVFLVMSGLSAMLFHALETSTANPGRRR</sequence>
<organism evidence="13 15">
    <name type="scientific">Mesorhizobium plurifarium</name>
    <dbReference type="NCBI Taxonomy" id="69974"/>
    <lineage>
        <taxon>Bacteria</taxon>
        <taxon>Pseudomonadati</taxon>
        <taxon>Pseudomonadota</taxon>
        <taxon>Alphaproteobacteria</taxon>
        <taxon>Hyphomicrobiales</taxon>
        <taxon>Phyllobacteriaceae</taxon>
        <taxon>Mesorhizobium</taxon>
    </lineage>
</organism>
<keyword evidence="8 9" id="KW-0472">Membrane</keyword>
<dbReference type="Proteomes" id="UP000046122">
    <property type="component" value="Unassembled WGS sequence"/>
</dbReference>
<dbReference type="InterPro" id="IPR051613">
    <property type="entry name" value="ABC_transp_permease_HisMQ"/>
</dbReference>
<dbReference type="Pfam" id="PF00528">
    <property type="entry name" value="BPD_transp_1"/>
    <property type="match status" value="1"/>
</dbReference>